<organism evidence="4 5">
    <name type="scientific">Nocardia terrae</name>
    <dbReference type="NCBI Taxonomy" id="2675851"/>
    <lineage>
        <taxon>Bacteria</taxon>
        <taxon>Bacillati</taxon>
        <taxon>Actinomycetota</taxon>
        <taxon>Actinomycetes</taxon>
        <taxon>Mycobacteriales</taxon>
        <taxon>Nocardiaceae</taxon>
        <taxon>Nocardia</taxon>
    </lineage>
</organism>
<feature type="domain" description="Alpha/beta hydrolase fold-3" evidence="3">
    <location>
        <begin position="96"/>
        <end position="296"/>
    </location>
</feature>
<dbReference type="SUPFAM" id="SSF53474">
    <property type="entry name" value="alpha/beta-Hydrolases"/>
    <property type="match status" value="1"/>
</dbReference>
<keyword evidence="2 4" id="KW-0378">Hydrolase</keyword>
<dbReference type="RefSeq" id="WP_157354588.1">
    <property type="nucleotide sequence ID" value="NZ_WRPP01000001.1"/>
</dbReference>
<evidence type="ECO:0000256" key="2">
    <source>
        <dbReference type="ARBA" id="ARBA00022801"/>
    </source>
</evidence>
<dbReference type="Proteomes" id="UP000466794">
    <property type="component" value="Unassembled WGS sequence"/>
</dbReference>
<sequence>MNTRSTATFPFPAVPTRASARTRFAAAASVVGLRQVNGLLPNNRIGIEAGRGLIAGIMAAFGPTLPGTAVMPVRSGAVHGEWVRAAGVRQGDRAIYYLHGSGYVVCSARTHRGLASRLSKATGLPVFVVDYRLAPEHPFPAAAEDAAAGYRWLLEHGYRASDLVIGGDSAGCHLTLDLLLQNAIADVEQPAGAFMFSPLMDPTLTLAERCDRMLPDPMAPARVGRRLIELYTAAEPEDSPRLRLRIPSGVTLPPLFVQASAGEMLADDARHLRDMAAAAGVACELELWPGRIHVFQALPLLVPEAAAALRRAASFVTSTLAHADSPARKQVS</sequence>
<comment type="caution">
    <text evidence="4">The sequence shown here is derived from an EMBL/GenBank/DDBJ whole genome shotgun (WGS) entry which is preliminary data.</text>
</comment>
<dbReference type="InterPro" id="IPR050300">
    <property type="entry name" value="GDXG_lipolytic_enzyme"/>
</dbReference>
<dbReference type="Pfam" id="PF07859">
    <property type="entry name" value="Abhydrolase_3"/>
    <property type="match status" value="1"/>
</dbReference>
<reference evidence="4 5" key="1">
    <citation type="submission" date="2019-12" db="EMBL/GenBank/DDBJ databases">
        <title>Nocardia sp. nov. ET3-3 isolated from soil.</title>
        <authorList>
            <person name="Kanchanasin P."/>
            <person name="Tanasupawat S."/>
            <person name="Yuki M."/>
            <person name="Kudo T."/>
        </authorList>
    </citation>
    <scope>NUCLEOTIDE SEQUENCE [LARGE SCALE GENOMIC DNA]</scope>
    <source>
        <strain evidence="4 5">ET3-3</strain>
    </source>
</reference>
<gene>
    <name evidence="4" type="ORF">GPX89_00905</name>
</gene>
<dbReference type="PANTHER" id="PTHR48081">
    <property type="entry name" value="AB HYDROLASE SUPERFAMILY PROTEIN C4A8.06C"/>
    <property type="match status" value="1"/>
</dbReference>
<dbReference type="Gene3D" id="3.40.50.1820">
    <property type="entry name" value="alpha/beta hydrolase"/>
    <property type="match status" value="1"/>
</dbReference>
<protein>
    <submittedName>
        <fullName evidence="4">Alpha/beta hydrolase fold domain-containing protein</fullName>
    </submittedName>
</protein>
<evidence type="ECO:0000256" key="1">
    <source>
        <dbReference type="ARBA" id="ARBA00010515"/>
    </source>
</evidence>
<keyword evidence="5" id="KW-1185">Reference proteome</keyword>
<evidence type="ECO:0000313" key="4">
    <source>
        <dbReference type="EMBL" id="MVU75801.1"/>
    </source>
</evidence>
<dbReference type="AlphaFoldDB" id="A0A7K1UNA5"/>
<comment type="similarity">
    <text evidence="1">Belongs to the 'GDXG' lipolytic enzyme family.</text>
</comment>
<name>A0A7K1UNA5_9NOCA</name>
<accession>A0A7K1UNA5</accession>
<evidence type="ECO:0000313" key="5">
    <source>
        <dbReference type="Proteomes" id="UP000466794"/>
    </source>
</evidence>
<dbReference type="InterPro" id="IPR013094">
    <property type="entry name" value="AB_hydrolase_3"/>
</dbReference>
<dbReference type="EMBL" id="WRPP01000001">
    <property type="protein sequence ID" value="MVU75801.1"/>
    <property type="molecule type" value="Genomic_DNA"/>
</dbReference>
<evidence type="ECO:0000259" key="3">
    <source>
        <dbReference type="Pfam" id="PF07859"/>
    </source>
</evidence>
<dbReference type="InterPro" id="IPR029058">
    <property type="entry name" value="AB_hydrolase_fold"/>
</dbReference>
<dbReference type="PANTHER" id="PTHR48081:SF30">
    <property type="entry name" value="ACETYL-HYDROLASE LIPR-RELATED"/>
    <property type="match status" value="1"/>
</dbReference>
<dbReference type="GO" id="GO:0004806">
    <property type="term" value="F:triacylglycerol lipase activity"/>
    <property type="evidence" value="ECO:0007669"/>
    <property type="project" value="TreeGrafter"/>
</dbReference>
<proteinExistence type="inferred from homology"/>